<evidence type="ECO:0000256" key="10">
    <source>
        <dbReference type="ARBA" id="ARBA00023316"/>
    </source>
</evidence>
<dbReference type="EC" id="3.2.1.101" evidence="4 11"/>
<dbReference type="PIRSF" id="PIRSF016302">
    <property type="entry name" value="Man_a_manosd"/>
    <property type="match status" value="1"/>
</dbReference>
<dbReference type="PANTHER" id="PTHR12145">
    <property type="entry name" value="MANNAN ENDO-1,6-ALPHA-MANNOSIDASE DCW1"/>
    <property type="match status" value="1"/>
</dbReference>
<evidence type="ECO:0000256" key="1">
    <source>
        <dbReference type="ARBA" id="ARBA00001452"/>
    </source>
</evidence>
<dbReference type="InterPro" id="IPR008928">
    <property type="entry name" value="6-hairpin_glycosidase_sf"/>
</dbReference>
<feature type="signal peptide" evidence="13">
    <location>
        <begin position="1"/>
        <end position="16"/>
    </location>
</feature>
<evidence type="ECO:0000256" key="11">
    <source>
        <dbReference type="PIRNR" id="PIRNR016302"/>
    </source>
</evidence>
<keyword evidence="12" id="KW-1133">Transmembrane helix</keyword>
<comment type="similarity">
    <text evidence="3 11">Belongs to the glycosyl hydrolase 76 family.</text>
</comment>
<dbReference type="InterPro" id="IPR005198">
    <property type="entry name" value="Glyco_hydro_76"/>
</dbReference>
<name>A0A4P9Z875_9ASCO</name>
<dbReference type="Gene3D" id="1.50.10.20">
    <property type="match status" value="1"/>
</dbReference>
<evidence type="ECO:0000256" key="12">
    <source>
        <dbReference type="SAM" id="Phobius"/>
    </source>
</evidence>
<dbReference type="FunFam" id="1.50.10.20:FF:000006">
    <property type="entry name" value="Mannan endo-1,6-alpha-mannosidase"/>
    <property type="match status" value="1"/>
</dbReference>
<gene>
    <name evidence="14" type="ORF">METBISCDRAFT_32169</name>
</gene>
<dbReference type="OrthoDB" id="4187847at2759"/>
<dbReference type="GO" id="GO:0009272">
    <property type="term" value="P:fungal-type cell wall biogenesis"/>
    <property type="evidence" value="ECO:0007669"/>
    <property type="project" value="UniProtKB-ARBA"/>
</dbReference>
<protein>
    <recommendedName>
        <fullName evidence="4 11">Mannan endo-1,6-alpha-mannosidase</fullName>
        <ecNumber evidence="4 11">3.2.1.101</ecNumber>
    </recommendedName>
</protein>
<evidence type="ECO:0000256" key="9">
    <source>
        <dbReference type="ARBA" id="ARBA00023295"/>
    </source>
</evidence>
<reference evidence="15" key="1">
    <citation type="journal article" date="2018" name="Nat. Microbiol.">
        <title>Leveraging single-cell genomics to expand the fungal tree of life.</title>
        <authorList>
            <person name="Ahrendt S.R."/>
            <person name="Quandt C.A."/>
            <person name="Ciobanu D."/>
            <person name="Clum A."/>
            <person name="Salamov A."/>
            <person name="Andreopoulos B."/>
            <person name="Cheng J.F."/>
            <person name="Woyke T."/>
            <person name="Pelin A."/>
            <person name="Henrissat B."/>
            <person name="Reynolds N.K."/>
            <person name="Benny G.L."/>
            <person name="Smith M.E."/>
            <person name="James T.Y."/>
            <person name="Grigoriev I.V."/>
        </authorList>
    </citation>
    <scope>NUCLEOTIDE SEQUENCE [LARGE SCALE GENOMIC DNA]</scope>
    <source>
        <strain evidence="15">Baker2002</strain>
    </source>
</reference>
<evidence type="ECO:0000256" key="3">
    <source>
        <dbReference type="ARBA" id="ARBA00009699"/>
    </source>
</evidence>
<dbReference type="EMBL" id="ML004898">
    <property type="protein sequence ID" value="RKP28432.1"/>
    <property type="molecule type" value="Genomic_DNA"/>
</dbReference>
<dbReference type="AlphaFoldDB" id="A0A4P9Z875"/>
<sequence length="411" mass="45913">MKLLWFLPLLSTLVRAIELDTNNVTSIKHACALIADGILDYYEGNRYGGTVGDDYNYVPLNQTTTEGNDDQAFWGIAVMAAAERNFSNPEDPKLAWLTLAQAVFNTMSSRWDLDDCNGGLRWQIFQWNTGYDYKNSVSNGALFHLGARLARYTSNTTYVEWCDRVFDWMYGVGLLTEGEWWFVYDGVKIDNNCSNITKLRWTYNQGLMLSGCAYLYNFTLDEKWYNRTMNLLKGTLPFFYNKSVDAQIMYEAACQMPTMNSYTCNNDQRSFKAYLSRFLGLTSIMVPDTYDTIRQWLVDSANAAAWSACTGGRDGHTCGLSWTNNTWDGMYGLGEQMCALEVIQNLRVRDFSPPLTADIGGSSLGNPAAGFGSANTKIAPLNIQTKDKVGAALITAIVGVAIIGSTAYLLL</sequence>
<keyword evidence="7 12" id="KW-0472">Membrane</keyword>
<evidence type="ECO:0000256" key="8">
    <source>
        <dbReference type="ARBA" id="ARBA00023180"/>
    </source>
</evidence>
<keyword evidence="5 13" id="KW-0732">Signal</keyword>
<dbReference type="Proteomes" id="UP000268321">
    <property type="component" value="Unassembled WGS sequence"/>
</dbReference>
<evidence type="ECO:0000256" key="13">
    <source>
        <dbReference type="SAM" id="SignalP"/>
    </source>
</evidence>
<feature type="transmembrane region" description="Helical" evidence="12">
    <location>
        <begin position="389"/>
        <end position="410"/>
    </location>
</feature>
<dbReference type="PANTHER" id="PTHR12145:SF36">
    <property type="entry name" value="MANNAN ENDO-1,6-ALPHA-MANNOSIDASE DCW1"/>
    <property type="match status" value="1"/>
</dbReference>
<evidence type="ECO:0000256" key="6">
    <source>
        <dbReference type="ARBA" id="ARBA00022801"/>
    </source>
</evidence>
<organism evidence="14 15">
    <name type="scientific">Metschnikowia bicuspidata</name>
    <dbReference type="NCBI Taxonomy" id="27322"/>
    <lineage>
        <taxon>Eukaryota</taxon>
        <taxon>Fungi</taxon>
        <taxon>Dikarya</taxon>
        <taxon>Ascomycota</taxon>
        <taxon>Saccharomycotina</taxon>
        <taxon>Pichiomycetes</taxon>
        <taxon>Metschnikowiaceae</taxon>
        <taxon>Metschnikowia</taxon>
    </lineage>
</organism>
<keyword evidence="8" id="KW-0325">Glycoprotein</keyword>
<evidence type="ECO:0000256" key="4">
    <source>
        <dbReference type="ARBA" id="ARBA00012350"/>
    </source>
</evidence>
<comment type="subcellular location">
    <subcellularLocation>
        <location evidence="2">Endomembrane system</location>
    </subcellularLocation>
</comment>
<accession>A0A4P9Z875</accession>
<evidence type="ECO:0000313" key="14">
    <source>
        <dbReference type="EMBL" id="RKP28432.1"/>
    </source>
</evidence>
<keyword evidence="9 11" id="KW-0326">Glycosidase</keyword>
<dbReference type="Pfam" id="PF03663">
    <property type="entry name" value="Glyco_hydro_76"/>
    <property type="match status" value="1"/>
</dbReference>
<dbReference type="GO" id="GO:0012505">
    <property type="term" value="C:endomembrane system"/>
    <property type="evidence" value="ECO:0007669"/>
    <property type="project" value="UniProtKB-SubCell"/>
</dbReference>
<dbReference type="InterPro" id="IPR014480">
    <property type="entry name" value="Mannan-1_6-alpha_mannosidase"/>
</dbReference>
<evidence type="ECO:0000256" key="2">
    <source>
        <dbReference type="ARBA" id="ARBA00004308"/>
    </source>
</evidence>
<keyword evidence="15" id="KW-1185">Reference proteome</keyword>
<dbReference type="GO" id="GO:0071555">
    <property type="term" value="P:cell wall organization"/>
    <property type="evidence" value="ECO:0007669"/>
    <property type="project" value="UniProtKB-KW"/>
</dbReference>
<keyword evidence="12" id="KW-0812">Transmembrane</keyword>
<proteinExistence type="inferred from homology"/>
<dbReference type="GO" id="GO:0007117">
    <property type="term" value="P:budding cell bud growth"/>
    <property type="evidence" value="ECO:0007669"/>
    <property type="project" value="TreeGrafter"/>
</dbReference>
<keyword evidence="6 11" id="KW-0378">Hydrolase</keyword>
<dbReference type="GO" id="GO:0008496">
    <property type="term" value="F:mannan endo-1,6-alpha-mannosidase activity"/>
    <property type="evidence" value="ECO:0007669"/>
    <property type="project" value="UniProtKB-UniRule"/>
</dbReference>
<feature type="chain" id="PRO_5020324606" description="Mannan endo-1,6-alpha-mannosidase" evidence="13">
    <location>
        <begin position="17"/>
        <end position="411"/>
    </location>
</feature>
<evidence type="ECO:0000313" key="15">
    <source>
        <dbReference type="Proteomes" id="UP000268321"/>
    </source>
</evidence>
<keyword evidence="10" id="KW-0961">Cell wall biogenesis/degradation</keyword>
<evidence type="ECO:0000256" key="5">
    <source>
        <dbReference type="ARBA" id="ARBA00022729"/>
    </source>
</evidence>
<dbReference type="GO" id="GO:0016052">
    <property type="term" value="P:carbohydrate catabolic process"/>
    <property type="evidence" value="ECO:0007669"/>
    <property type="project" value="InterPro"/>
</dbReference>
<dbReference type="SUPFAM" id="SSF48208">
    <property type="entry name" value="Six-hairpin glycosidases"/>
    <property type="match status" value="1"/>
</dbReference>
<comment type="catalytic activity">
    <reaction evidence="1 11">
        <text>Random hydrolysis of (1-&gt;6)-alpha-D-mannosidic linkages in unbranched (1-&gt;6)-mannans.</text>
        <dbReference type="EC" id="3.2.1.101"/>
    </reaction>
</comment>
<evidence type="ECO:0000256" key="7">
    <source>
        <dbReference type="ARBA" id="ARBA00023136"/>
    </source>
</evidence>